<keyword evidence="2" id="KW-0472">Membrane</keyword>
<feature type="region of interest" description="Disordered" evidence="1">
    <location>
        <begin position="96"/>
        <end position="117"/>
    </location>
</feature>
<keyword evidence="2" id="KW-1133">Transmembrane helix</keyword>
<dbReference type="AlphaFoldDB" id="A0AA37KUF4"/>
<dbReference type="EMBL" id="BQOL01000002">
    <property type="protein sequence ID" value="GKI19919.1"/>
    <property type="molecule type" value="Genomic_DNA"/>
</dbReference>
<gene>
    <name evidence="3" type="ORF">CE91St16_28270</name>
</gene>
<feature type="compositionally biased region" description="Polar residues" evidence="1">
    <location>
        <begin position="108"/>
        <end position="117"/>
    </location>
</feature>
<feature type="region of interest" description="Disordered" evidence="1">
    <location>
        <begin position="174"/>
        <end position="199"/>
    </location>
</feature>
<protein>
    <recommendedName>
        <fullName evidence="5">Conjugative transposon protein TraM</fullName>
    </recommendedName>
</protein>
<comment type="caution">
    <text evidence="3">The sequence shown here is derived from an EMBL/GenBank/DDBJ whole genome shotgun (WGS) entry which is preliminary data.</text>
</comment>
<evidence type="ECO:0008006" key="5">
    <source>
        <dbReference type="Google" id="ProtNLM"/>
    </source>
</evidence>
<dbReference type="RefSeq" id="WP_244076885.1">
    <property type="nucleotide sequence ID" value="NZ_AP025581.1"/>
</dbReference>
<keyword evidence="2" id="KW-0812">Transmembrane</keyword>
<reference evidence="3" key="1">
    <citation type="submission" date="2022-01" db="EMBL/GenBank/DDBJ databases">
        <title>Novel bile acid biosynthetic pathways are enriched in the microbiome of centenarians.</title>
        <authorList>
            <person name="Sato Y."/>
            <person name="Atarashi K."/>
            <person name="Plichta R.D."/>
            <person name="Arai Y."/>
            <person name="Sasajima S."/>
            <person name="Kearney M.S."/>
            <person name="Suda W."/>
            <person name="Takeshita K."/>
            <person name="Sasaki T."/>
            <person name="Okamoto S."/>
            <person name="Skelly N.A."/>
            <person name="Okamura Y."/>
            <person name="Vlamakis H."/>
            <person name="Li Y."/>
            <person name="Tanoue T."/>
            <person name="Takei H."/>
            <person name="Nittono H."/>
            <person name="Narushima S."/>
            <person name="Irie J."/>
            <person name="Itoh H."/>
            <person name="Moriya K."/>
            <person name="Sugiura Y."/>
            <person name="Suematsu M."/>
            <person name="Moritoki N."/>
            <person name="Shibata S."/>
            <person name="Littman R.D."/>
            <person name="Fischbach A.M."/>
            <person name="Uwamino Y."/>
            <person name="Inoue T."/>
            <person name="Honda A."/>
            <person name="Hattori M."/>
            <person name="Murai T."/>
            <person name="Xavier J.R."/>
            <person name="Hirose N."/>
            <person name="Honda K."/>
        </authorList>
    </citation>
    <scope>NUCLEOTIDE SEQUENCE</scope>
    <source>
        <strain evidence="3">CE91-St16</strain>
    </source>
</reference>
<accession>A0AA37KUF4</accession>
<evidence type="ECO:0000313" key="3">
    <source>
        <dbReference type="EMBL" id="GKI19919.1"/>
    </source>
</evidence>
<feature type="compositionally biased region" description="Low complexity" evidence="1">
    <location>
        <begin position="178"/>
        <end position="189"/>
    </location>
</feature>
<proteinExistence type="predicted"/>
<evidence type="ECO:0000313" key="4">
    <source>
        <dbReference type="Proteomes" id="UP001055105"/>
    </source>
</evidence>
<feature type="transmembrane region" description="Helical" evidence="2">
    <location>
        <begin position="20"/>
        <end position="37"/>
    </location>
</feature>
<dbReference type="Proteomes" id="UP001055105">
    <property type="component" value="Unassembled WGS sequence"/>
</dbReference>
<sequence length="199" mass="21973">MLGKTKNPGGQSAPQKNKYLVIALLCLPFVLCLYLIFGGSGEQAPATVGGLNFNIPDGRTQNIEGNKQKAMEREQMNEQHDARVRTLAESTFSLSGDTVQAPKREQPQPDQIAQSRNTYRDLTREMNSFYATPRTDPQIAALKKQVAELSAELEQSREKPDPLDYMERSYALASKYLGGQPQAQPQPGATSEKSKDRAA</sequence>
<organism evidence="3 4">
    <name type="scientific">Alistipes finegoldii</name>
    <dbReference type="NCBI Taxonomy" id="214856"/>
    <lineage>
        <taxon>Bacteria</taxon>
        <taxon>Pseudomonadati</taxon>
        <taxon>Bacteroidota</taxon>
        <taxon>Bacteroidia</taxon>
        <taxon>Bacteroidales</taxon>
        <taxon>Rikenellaceae</taxon>
        <taxon>Alistipes</taxon>
    </lineage>
</organism>
<evidence type="ECO:0000256" key="1">
    <source>
        <dbReference type="SAM" id="MobiDB-lite"/>
    </source>
</evidence>
<name>A0AA37KUF4_9BACT</name>
<evidence type="ECO:0000256" key="2">
    <source>
        <dbReference type="SAM" id="Phobius"/>
    </source>
</evidence>